<evidence type="ECO:0000313" key="1">
    <source>
        <dbReference type="EMBL" id="KDS36852.1"/>
    </source>
</evidence>
<dbReference type="Proteomes" id="UP000027850">
    <property type="component" value="Unassembled WGS sequence"/>
</dbReference>
<organism evidence="1 2">
    <name type="scientific">Parabacteroides distasonis str. 3776 D15 i</name>
    <dbReference type="NCBI Taxonomy" id="1339342"/>
    <lineage>
        <taxon>Bacteria</taxon>
        <taxon>Pseudomonadati</taxon>
        <taxon>Bacteroidota</taxon>
        <taxon>Bacteroidia</taxon>
        <taxon>Bacteroidales</taxon>
        <taxon>Tannerellaceae</taxon>
        <taxon>Parabacteroides</taxon>
    </lineage>
</organism>
<accession>A0AB34LE08</accession>
<gene>
    <name evidence="1" type="ORF">M091_1152</name>
</gene>
<name>A0AB34LE08_PARDI</name>
<comment type="caution">
    <text evidence="1">The sequence shown here is derived from an EMBL/GenBank/DDBJ whole genome shotgun (WGS) entry which is preliminary data.</text>
</comment>
<dbReference type="AlphaFoldDB" id="A0AB34LE08"/>
<dbReference type="EMBL" id="JNHK01000089">
    <property type="protein sequence ID" value="KDS36852.1"/>
    <property type="molecule type" value="Genomic_DNA"/>
</dbReference>
<protein>
    <submittedName>
        <fullName evidence="1">Uncharacterized protein</fullName>
    </submittedName>
</protein>
<proteinExistence type="predicted"/>
<evidence type="ECO:0000313" key="2">
    <source>
        <dbReference type="Proteomes" id="UP000027850"/>
    </source>
</evidence>
<reference evidence="1 2" key="1">
    <citation type="submission" date="2014-04" db="EMBL/GenBank/DDBJ databases">
        <authorList>
            <person name="Sears C."/>
            <person name="Carroll K."/>
            <person name="Sack B.R."/>
            <person name="Qadri F."/>
            <person name="Myers L.L."/>
            <person name="Chung G.-T."/>
            <person name="Escheverria P."/>
            <person name="Fraser C.M."/>
            <person name="Sadzewicz L."/>
            <person name="Shefchek K.A."/>
            <person name="Tallon L."/>
            <person name="Das S.P."/>
            <person name="Daugherty S."/>
            <person name="Mongodin E.F."/>
        </authorList>
    </citation>
    <scope>NUCLEOTIDE SEQUENCE [LARGE SCALE GENOMIC DNA]</scope>
    <source>
        <strain evidence="1 2">3776 D15 i</strain>
    </source>
</reference>
<sequence length="43" mass="5185">MRRKSNNDTNKMNKKLLNNSKRWYTRAFSGNTIVHVHWFSGFV</sequence>